<evidence type="ECO:0000256" key="1">
    <source>
        <dbReference type="ARBA" id="ARBA00022676"/>
    </source>
</evidence>
<evidence type="ECO:0000256" key="4">
    <source>
        <dbReference type="HAMAP-Rule" id="MF_00928"/>
    </source>
</evidence>
<sequence>MIHEKYYELLKVQEELLSRPNKKKESFYNGVYDRYENPVLTRHHAPLTWRFDLNQETNPFFMERLGINAAFNAGAIYLDGKYYVVARVEGLDRKSFFAIAESDNGVDNFRFWDYPISWVNEDQDETNIYDMRLVQHEDGWIYGIYCSERKDPEAPASDTSSAVAQAGLVRTKDLKNWVKLLNIQTPSPQQRNVVLHPEWVNGQYAFYTRPQDGFISTGSGGGVAFALCQDILNPVIEKETVLHEKKYHTVYEVKNGQGPAPIKTDKGWIHIAHGVRNTAVGLRYVLYTFATSLEDPTQVIANPGGHFIAPYDEERVGDVSNVIFSNGAVVNEKNEVFIYYASSDTRLHVATSTIDQLVDYTFNTPEDPFTSLACVAQRSELIQRNLALLNGSEIS</sequence>
<dbReference type="HAMAP" id="MF_00928">
    <property type="entry name" value="Man_Glc_phosphorylase"/>
    <property type="match status" value="1"/>
</dbReference>
<evidence type="ECO:0000256" key="2">
    <source>
        <dbReference type="ARBA" id="ARBA00022679"/>
    </source>
</evidence>
<organism evidence="5 6">
    <name type="scientific">Paenibacillus selenitireducens</name>
    <dbReference type="NCBI Taxonomy" id="1324314"/>
    <lineage>
        <taxon>Bacteria</taxon>
        <taxon>Bacillati</taxon>
        <taxon>Bacillota</taxon>
        <taxon>Bacilli</taxon>
        <taxon>Bacillales</taxon>
        <taxon>Paenibacillaceae</taxon>
        <taxon>Paenibacillus</taxon>
    </lineage>
</organism>
<comment type="catalytic activity">
    <reaction evidence="4">
        <text>beta-D-mannosyl-(1-&gt;4)-D-glucose + phosphate = alpha-D-mannose 1-phosphate + D-glucose</text>
        <dbReference type="Rhea" id="RHEA:32531"/>
        <dbReference type="ChEBI" id="CHEBI:4167"/>
        <dbReference type="ChEBI" id="CHEBI:43474"/>
        <dbReference type="ChEBI" id="CHEBI:58409"/>
        <dbReference type="ChEBI" id="CHEBI:64351"/>
        <dbReference type="EC" id="2.4.1.281"/>
    </reaction>
</comment>
<keyword evidence="5" id="KW-0378">Hydrolase</keyword>
<dbReference type="PANTHER" id="PTHR34106:SF1">
    <property type="entry name" value="1,4-BETA-MANNOSYL-N-ACETYLGLUCOSAMINE PHOSPHORYLASE"/>
    <property type="match status" value="1"/>
</dbReference>
<evidence type="ECO:0000256" key="3">
    <source>
        <dbReference type="ARBA" id="ARBA00024356"/>
    </source>
</evidence>
<dbReference type="PANTHER" id="PTHR34106">
    <property type="entry name" value="GLYCOSIDASE"/>
    <property type="match status" value="1"/>
</dbReference>
<keyword evidence="4" id="KW-0119">Carbohydrate metabolism</keyword>
<dbReference type="RefSeq" id="WP_078500382.1">
    <property type="nucleotide sequence ID" value="NZ_MSZX01000007.1"/>
</dbReference>
<evidence type="ECO:0000313" key="6">
    <source>
        <dbReference type="Proteomes" id="UP000190188"/>
    </source>
</evidence>
<dbReference type="Gene3D" id="2.115.10.20">
    <property type="entry name" value="Glycosyl hydrolase domain, family 43"/>
    <property type="match status" value="1"/>
</dbReference>
<name>A0A1T2X8H4_9BACL</name>
<dbReference type="STRING" id="1324314.BVG16_18375"/>
<dbReference type="EC" id="2.4.1.281" evidence="4"/>
<proteinExistence type="inferred from homology"/>
<gene>
    <name evidence="5" type="ORF">BVG16_18375</name>
</gene>
<keyword evidence="5" id="KW-0326">Glycosidase</keyword>
<dbReference type="InterPro" id="IPR007184">
    <property type="entry name" value="Mannoside_phosphorylase"/>
</dbReference>
<dbReference type="GO" id="GO:0016798">
    <property type="term" value="F:hydrolase activity, acting on glycosyl bonds"/>
    <property type="evidence" value="ECO:0007669"/>
    <property type="project" value="UniProtKB-KW"/>
</dbReference>
<protein>
    <recommendedName>
        <fullName evidence="4">4-O-beta-D-mannosyl-D-glucose phosphorylase</fullName>
        <shortName evidence="4">MGP</shortName>
        <shortName evidence="4">Mannosylglucose phosphorylase</shortName>
        <ecNumber evidence="4">2.4.1.281</ecNumber>
    </recommendedName>
</protein>
<comment type="function">
    <text evidence="4">Converts 4-O-beta-D-mannopyranosyl-D-glucopyranose (Man-Glc) to mannose 1-phosphate (Man1P) and glucose.</text>
</comment>
<dbReference type="InterPro" id="IPR023296">
    <property type="entry name" value="Glyco_hydro_beta-prop_sf"/>
</dbReference>
<dbReference type="SUPFAM" id="SSF75005">
    <property type="entry name" value="Arabinanase/levansucrase/invertase"/>
    <property type="match status" value="1"/>
</dbReference>
<dbReference type="GO" id="GO:0071555">
    <property type="term" value="P:cell wall organization"/>
    <property type="evidence" value="ECO:0007669"/>
    <property type="project" value="UniProtKB-KW"/>
</dbReference>
<dbReference type="InterPro" id="IPR028583">
    <property type="entry name" value="Man_Glc_phosphorylase"/>
</dbReference>
<comment type="caution">
    <text evidence="5">The sequence shown here is derived from an EMBL/GenBank/DDBJ whole genome shotgun (WGS) entry which is preliminary data.</text>
</comment>
<dbReference type="GO" id="GO:0005975">
    <property type="term" value="P:carbohydrate metabolic process"/>
    <property type="evidence" value="ECO:0007669"/>
    <property type="project" value="UniProtKB-UniRule"/>
</dbReference>
<reference evidence="5 6" key="1">
    <citation type="submission" date="2017-01" db="EMBL/GenBank/DDBJ databases">
        <title>Genome analysis of Paenibacillus selenitrireducens ES3-24.</title>
        <authorList>
            <person name="Xu D."/>
            <person name="Yao R."/>
            <person name="Zheng S."/>
        </authorList>
    </citation>
    <scope>NUCLEOTIDE SEQUENCE [LARGE SCALE GENOMIC DNA]</scope>
    <source>
        <strain evidence="5 6">ES3-24</strain>
    </source>
</reference>
<evidence type="ECO:0000313" key="5">
    <source>
        <dbReference type="EMBL" id="OPA76177.1"/>
    </source>
</evidence>
<keyword evidence="6" id="KW-1185">Reference proteome</keyword>
<dbReference type="Proteomes" id="UP000190188">
    <property type="component" value="Unassembled WGS sequence"/>
</dbReference>
<dbReference type="EMBL" id="MSZX01000007">
    <property type="protein sequence ID" value="OPA76177.1"/>
    <property type="molecule type" value="Genomic_DNA"/>
</dbReference>
<accession>A0A1T2X8H4</accession>
<dbReference type="AlphaFoldDB" id="A0A1T2X8H4"/>
<keyword evidence="4" id="KW-0961">Cell wall biogenesis/degradation</keyword>
<dbReference type="PIRSF" id="PIRSF016202">
    <property type="entry name" value="PH1107"/>
    <property type="match status" value="1"/>
</dbReference>
<keyword evidence="1 4" id="KW-0328">Glycosyltransferase</keyword>
<comment type="similarity">
    <text evidence="3 4">Belongs to the glycosyl hydrolase 130 family.</text>
</comment>
<dbReference type="OrthoDB" id="9759709at2"/>
<dbReference type="Pfam" id="PF04041">
    <property type="entry name" value="Glyco_hydro_130"/>
    <property type="match status" value="1"/>
</dbReference>
<dbReference type="GO" id="GO:0016758">
    <property type="term" value="F:hexosyltransferase activity"/>
    <property type="evidence" value="ECO:0007669"/>
    <property type="project" value="UniProtKB-UniRule"/>
</dbReference>
<keyword evidence="2 4" id="KW-0808">Transferase</keyword>